<evidence type="ECO:0000256" key="1">
    <source>
        <dbReference type="SAM" id="Phobius"/>
    </source>
</evidence>
<comment type="caution">
    <text evidence="2">The sequence shown here is derived from an EMBL/GenBank/DDBJ whole genome shotgun (WGS) entry which is preliminary data.</text>
</comment>
<keyword evidence="1" id="KW-0472">Membrane</keyword>
<evidence type="ECO:0000313" key="3">
    <source>
        <dbReference type="Proteomes" id="UP000626370"/>
    </source>
</evidence>
<feature type="transmembrane region" description="Helical" evidence="1">
    <location>
        <begin position="65"/>
        <end position="85"/>
    </location>
</feature>
<dbReference type="RefSeq" id="WP_189378194.1">
    <property type="nucleotide sequence ID" value="NZ_BNAH01000007.1"/>
</dbReference>
<sequence length="334" mass="38343">MGFFTGLKQTLKAKFEYWLIKRIPKNSTQTLSGRNIFIFPSKFGFAYLFFVLLLFILGTNYQNNLIILLSYLLASVFMTAMLQSYRNLSNLTLSAKTNTLRGFAETSLDIPISLETNKERMAYQLFFQSKVVPSENIIKQNDFLSKETCLIPIKLEKRGLFSLPRLILQSYYGLGLFRCWTSVDLNISVLIYPKPERPPQINIDQLLSNNRDVNSDDLSNETLTIKSGADEFNELIPYKQGESLAKVAWKQVARGQGWYTKNYDSVENNTPNWLTLDALPKAPIEQQLRWLSYLIVELQKREQVFGLLLHTKTIAPDKGISHSHLCLKEIALYG</sequence>
<dbReference type="Proteomes" id="UP000626370">
    <property type="component" value="Unassembled WGS sequence"/>
</dbReference>
<name>A0ABQ3IQ21_9GAMM</name>
<dbReference type="PANTHER" id="PTHR34351">
    <property type="entry name" value="SLR1927 PROTEIN-RELATED"/>
    <property type="match status" value="1"/>
</dbReference>
<evidence type="ECO:0000313" key="2">
    <source>
        <dbReference type="EMBL" id="GHE91089.1"/>
    </source>
</evidence>
<proteinExistence type="predicted"/>
<keyword evidence="3" id="KW-1185">Reference proteome</keyword>
<gene>
    <name evidence="2" type="ORF">GCM10011501_20670</name>
</gene>
<protein>
    <submittedName>
        <fullName evidence="2">DUF58 domain-containing protein</fullName>
    </submittedName>
</protein>
<dbReference type="PANTHER" id="PTHR34351:SF1">
    <property type="entry name" value="SLR1927 PROTEIN"/>
    <property type="match status" value="1"/>
</dbReference>
<accession>A0ABQ3IQ21</accession>
<organism evidence="2 3">
    <name type="scientific">Thalassotalea profundi</name>
    <dbReference type="NCBI Taxonomy" id="2036687"/>
    <lineage>
        <taxon>Bacteria</taxon>
        <taxon>Pseudomonadati</taxon>
        <taxon>Pseudomonadota</taxon>
        <taxon>Gammaproteobacteria</taxon>
        <taxon>Alteromonadales</taxon>
        <taxon>Colwelliaceae</taxon>
        <taxon>Thalassotalea</taxon>
    </lineage>
</organism>
<dbReference type="EMBL" id="BNAH01000007">
    <property type="protein sequence ID" value="GHE91089.1"/>
    <property type="molecule type" value="Genomic_DNA"/>
</dbReference>
<feature type="transmembrane region" description="Helical" evidence="1">
    <location>
        <begin position="36"/>
        <end position="58"/>
    </location>
</feature>
<keyword evidence="1" id="KW-0812">Transmembrane</keyword>
<keyword evidence="1" id="KW-1133">Transmembrane helix</keyword>
<reference evidence="3" key="1">
    <citation type="journal article" date="2019" name="Int. J. Syst. Evol. Microbiol.">
        <title>The Global Catalogue of Microorganisms (GCM) 10K type strain sequencing project: providing services to taxonomists for standard genome sequencing and annotation.</title>
        <authorList>
            <consortium name="The Broad Institute Genomics Platform"/>
            <consortium name="The Broad Institute Genome Sequencing Center for Infectious Disease"/>
            <person name="Wu L."/>
            <person name="Ma J."/>
        </authorList>
    </citation>
    <scope>NUCLEOTIDE SEQUENCE [LARGE SCALE GENOMIC DNA]</scope>
    <source>
        <strain evidence="3">CGMCC 1.15922</strain>
    </source>
</reference>